<keyword evidence="2" id="KW-1185">Reference proteome</keyword>
<name>A0AAV4XSK0_CAEEX</name>
<dbReference type="Proteomes" id="UP001054945">
    <property type="component" value="Unassembled WGS sequence"/>
</dbReference>
<evidence type="ECO:0000313" key="2">
    <source>
        <dbReference type="Proteomes" id="UP001054945"/>
    </source>
</evidence>
<reference evidence="1 2" key="1">
    <citation type="submission" date="2021-06" db="EMBL/GenBank/DDBJ databases">
        <title>Caerostris extrusa draft genome.</title>
        <authorList>
            <person name="Kono N."/>
            <person name="Arakawa K."/>
        </authorList>
    </citation>
    <scope>NUCLEOTIDE SEQUENCE [LARGE SCALE GENOMIC DNA]</scope>
</reference>
<accession>A0AAV4XSK0</accession>
<feature type="non-terminal residue" evidence="1">
    <location>
        <position position="1"/>
    </location>
</feature>
<organism evidence="1 2">
    <name type="scientific">Caerostris extrusa</name>
    <name type="common">Bark spider</name>
    <name type="synonym">Caerostris bankana</name>
    <dbReference type="NCBI Taxonomy" id="172846"/>
    <lineage>
        <taxon>Eukaryota</taxon>
        <taxon>Metazoa</taxon>
        <taxon>Ecdysozoa</taxon>
        <taxon>Arthropoda</taxon>
        <taxon>Chelicerata</taxon>
        <taxon>Arachnida</taxon>
        <taxon>Araneae</taxon>
        <taxon>Araneomorphae</taxon>
        <taxon>Entelegynae</taxon>
        <taxon>Araneoidea</taxon>
        <taxon>Araneidae</taxon>
        <taxon>Caerostris</taxon>
    </lineage>
</organism>
<sequence>RGFQIIGVRTSSTRMSLHPSSKICNDITRSPRYVFVNINRPSITQGASGRLWQSNQCTLP</sequence>
<protein>
    <submittedName>
        <fullName evidence="1">Uncharacterized protein</fullName>
    </submittedName>
</protein>
<comment type="caution">
    <text evidence="1">The sequence shown here is derived from an EMBL/GenBank/DDBJ whole genome shotgun (WGS) entry which is preliminary data.</text>
</comment>
<dbReference type="EMBL" id="BPLR01000820">
    <property type="protein sequence ID" value="GIY97689.1"/>
    <property type="molecule type" value="Genomic_DNA"/>
</dbReference>
<proteinExistence type="predicted"/>
<evidence type="ECO:0000313" key="1">
    <source>
        <dbReference type="EMBL" id="GIY97689.1"/>
    </source>
</evidence>
<dbReference type="AlphaFoldDB" id="A0AAV4XSK0"/>
<gene>
    <name evidence="1" type="ORF">CEXT_686241</name>
</gene>